<reference evidence="3" key="1">
    <citation type="submission" date="2007-03" db="EMBL/GenBank/DDBJ databases">
        <title>Annotation of Culex pipiens quinquefasciatus.</title>
        <authorList>
            <consortium name="The Broad Institute Genome Sequencing Platform"/>
            <person name="Atkinson P.W."/>
            <person name="Hemingway J."/>
            <person name="Christensen B.M."/>
            <person name="Higgs S."/>
            <person name="Kodira C."/>
            <person name="Hannick L."/>
            <person name="Megy K."/>
            <person name="O'Leary S."/>
            <person name="Pearson M."/>
            <person name="Haas B.J."/>
            <person name="Mauceli E."/>
            <person name="Wortman J.R."/>
            <person name="Lee N.H."/>
            <person name="Guigo R."/>
            <person name="Stanke M."/>
            <person name="Alvarado L."/>
            <person name="Amedeo P."/>
            <person name="Antoine C.H."/>
            <person name="Arensburger P."/>
            <person name="Bidwell S.L."/>
            <person name="Crawford M."/>
            <person name="Camaro F."/>
            <person name="Devon K."/>
            <person name="Engels R."/>
            <person name="Hammond M."/>
            <person name="Howarth C."/>
            <person name="Koehrsen M."/>
            <person name="Lawson D."/>
            <person name="Montgomery P."/>
            <person name="Nene V."/>
            <person name="Nusbaum C."/>
            <person name="Puiu D."/>
            <person name="Romero-Severson J."/>
            <person name="Severson D.W."/>
            <person name="Shumway M."/>
            <person name="Sisk P."/>
            <person name="Stolte C."/>
            <person name="Zeng Q."/>
            <person name="Eisenstadt E."/>
            <person name="Fraser-Liggett C."/>
            <person name="Strausberg R."/>
            <person name="Galagan J."/>
            <person name="Birren B."/>
            <person name="Collins F.H."/>
        </authorList>
    </citation>
    <scope>NUCLEOTIDE SEQUENCE [LARGE SCALE GENOMIC DNA]</scope>
    <source>
        <strain evidence="3">JHB</strain>
    </source>
</reference>
<evidence type="ECO:0000313" key="3">
    <source>
        <dbReference type="EMBL" id="EDS41036.1"/>
    </source>
</evidence>
<organism>
    <name type="scientific">Culex quinquefasciatus</name>
    <name type="common">Southern house mosquito</name>
    <name type="synonym">Culex pungens</name>
    <dbReference type="NCBI Taxonomy" id="7176"/>
    <lineage>
        <taxon>Eukaryota</taxon>
        <taxon>Metazoa</taxon>
        <taxon>Ecdysozoa</taxon>
        <taxon>Arthropoda</taxon>
        <taxon>Hexapoda</taxon>
        <taxon>Insecta</taxon>
        <taxon>Pterygota</taxon>
        <taxon>Neoptera</taxon>
        <taxon>Endopterygota</taxon>
        <taxon>Diptera</taxon>
        <taxon>Nematocera</taxon>
        <taxon>Culicoidea</taxon>
        <taxon>Culicidae</taxon>
        <taxon>Culicinae</taxon>
        <taxon>Culicini</taxon>
        <taxon>Culex</taxon>
        <taxon>Culex</taxon>
    </lineage>
</organism>
<sequence length="153" mass="17138">MARGLRLEERVVAVLKKFYPNVKRCGLFLNPGYPAFGASPDAINETTVFEIKCPLKEDNLKYYVNEDGEIQQKTVLGQHTLLKHCFTSSWSILNEMEPYTPVFELTTFGLRVQPPPAIPPEYAWFAFSPPPENRWPNPGAAPGHTSGETLAGE</sequence>
<dbReference type="Proteomes" id="UP000002320">
    <property type="component" value="Unassembled WGS sequence"/>
</dbReference>
<dbReference type="VEuPathDB" id="VectorBase:CPIJ014583"/>
<evidence type="ECO:0000313" key="4">
    <source>
        <dbReference type="EnsemblMetazoa" id="CPIJ014583-PA"/>
    </source>
</evidence>
<dbReference type="InParanoid" id="B0X5Q5"/>
<dbReference type="EnsemblMetazoa" id="CPIJ014583-RA">
    <property type="protein sequence ID" value="CPIJ014583-PA"/>
    <property type="gene ID" value="CPIJ014583"/>
</dbReference>
<dbReference type="HOGENOM" id="CLU_1715054_0_0_1"/>
<feature type="region of interest" description="Disordered" evidence="1">
    <location>
        <begin position="133"/>
        <end position="153"/>
    </location>
</feature>
<dbReference type="EMBL" id="DS232392">
    <property type="protein sequence ID" value="EDS41036.1"/>
    <property type="molecule type" value="Genomic_DNA"/>
</dbReference>
<dbReference type="Gene3D" id="3.90.320.10">
    <property type="match status" value="1"/>
</dbReference>
<dbReference type="Pfam" id="PF09588">
    <property type="entry name" value="YqaJ"/>
    <property type="match status" value="1"/>
</dbReference>
<dbReference type="PANTHER" id="PTHR39953">
    <property type="entry name" value="RE54151P"/>
    <property type="match status" value="1"/>
</dbReference>
<dbReference type="InterPro" id="IPR019080">
    <property type="entry name" value="YqaJ_viral_recombinase"/>
</dbReference>
<reference evidence="4" key="2">
    <citation type="submission" date="2020-05" db="UniProtKB">
        <authorList>
            <consortium name="EnsemblMetazoa"/>
        </authorList>
    </citation>
    <scope>IDENTIFICATION</scope>
    <source>
        <strain evidence="4">JHB</strain>
    </source>
</reference>
<protein>
    <recommendedName>
        <fullName evidence="2">YqaJ viral recombinase domain-containing protein</fullName>
    </recommendedName>
</protein>
<dbReference type="PANTHER" id="PTHR39953:SF1">
    <property type="entry name" value="RE54151P"/>
    <property type="match status" value="1"/>
</dbReference>
<name>B0X5Q5_CULQU</name>
<dbReference type="InterPro" id="IPR011335">
    <property type="entry name" value="Restrct_endonuc-II-like"/>
</dbReference>
<evidence type="ECO:0000259" key="2">
    <source>
        <dbReference type="Pfam" id="PF09588"/>
    </source>
</evidence>
<dbReference type="InterPro" id="IPR011604">
    <property type="entry name" value="PDDEXK-like_dom_sf"/>
</dbReference>
<accession>B0X5Q5</accession>
<dbReference type="KEGG" id="cqu:CpipJ_CPIJ014583"/>
<evidence type="ECO:0000313" key="5">
    <source>
        <dbReference type="Proteomes" id="UP000002320"/>
    </source>
</evidence>
<dbReference type="SUPFAM" id="SSF52980">
    <property type="entry name" value="Restriction endonuclease-like"/>
    <property type="match status" value="1"/>
</dbReference>
<feature type="domain" description="YqaJ viral recombinase" evidence="2">
    <location>
        <begin position="1"/>
        <end position="68"/>
    </location>
</feature>
<dbReference type="AlphaFoldDB" id="B0X5Q5"/>
<evidence type="ECO:0000256" key="1">
    <source>
        <dbReference type="SAM" id="MobiDB-lite"/>
    </source>
</evidence>
<gene>
    <name evidence="4" type="primary">6048003</name>
    <name evidence="3" type="ORF">CpipJ_CPIJ014583</name>
</gene>
<keyword evidence="5" id="KW-1185">Reference proteome</keyword>
<proteinExistence type="predicted"/>
<dbReference type="GO" id="GO:0006281">
    <property type="term" value="P:DNA repair"/>
    <property type="evidence" value="ECO:0007669"/>
    <property type="project" value="UniProtKB-ARBA"/>
</dbReference>